<name>A4FJH2_SACEN</name>
<evidence type="ECO:0000313" key="3">
    <source>
        <dbReference type="Proteomes" id="UP000006728"/>
    </source>
</evidence>
<proteinExistence type="predicted"/>
<accession>A4FJH2</accession>
<dbReference type="Proteomes" id="UP000006728">
    <property type="component" value="Chromosome"/>
</dbReference>
<evidence type="ECO:0000313" key="2">
    <source>
        <dbReference type="EMBL" id="CAM04197.1"/>
    </source>
</evidence>
<dbReference type="KEGG" id="sen:SACE_4931"/>
<gene>
    <name evidence="2" type="ordered locus">SACE_4931</name>
</gene>
<organism evidence="2 3">
    <name type="scientific">Saccharopolyspora erythraea (strain ATCC 11635 / DSM 40517 / JCM 4748 / NBRC 13426 / NCIMB 8594 / NRRL 2338)</name>
    <dbReference type="NCBI Taxonomy" id="405948"/>
    <lineage>
        <taxon>Bacteria</taxon>
        <taxon>Bacillati</taxon>
        <taxon>Actinomycetota</taxon>
        <taxon>Actinomycetes</taxon>
        <taxon>Pseudonocardiales</taxon>
        <taxon>Pseudonocardiaceae</taxon>
        <taxon>Saccharopolyspora</taxon>
    </lineage>
</organism>
<feature type="region of interest" description="Disordered" evidence="1">
    <location>
        <begin position="1"/>
        <end position="23"/>
    </location>
</feature>
<dbReference type="AlphaFoldDB" id="A4FJH2"/>
<protein>
    <submittedName>
        <fullName evidence="2">Uncharacterized protein</fullName>
    </submittedName>
</protein>
<reference evidence="2 3" key="1">
    <citation type="journal article" date="2007" name="Nat. Biotechnol.">
        <title>Complete genome sequence of the erythromycin-producing bacterium Saccharopolyspora erythraea NRRL23338.</title>
        <authorList>
            <person name="Oliynyk M."/>
            <person name="Samborskyy M."/>
            <person name="Lester J.B."/>
            <person name="Mironenko T."/>
            <person name="Scott N."/>
            <person name="Dickens S."/>
            <person name="Haydock S.F."/>
            <person name="Leadlay P.F."/>
        </authorList>
    </citation>
    <scope>NUCLEOTIDE SEQUENCE [LARGE SCALE GENOMIC DNA]</scope>
    <source>
        <strain evidence="3">ATCC 11635 / DSM 40517 / JCM 4748 / NBRC 13426 / NCIMB 8594 / NRRL 2338</strain>
    </source>
</reference>
<sequence length="150" mass="15487">MLGMGVVADQTGAGPESLQADGSITSRTIKGPACKSPVGRCFVATFEGTLEGPAEFVANSVKQTPQPGMILINGNFVIHDKRGDITCIEDSLLNTAPGSDGEPDGEFVFLCEITGGTGKWAGATGHLQATGNLQGMEGAARYIGKMNVKE</sequence>
<keyword evidence="3" id="KW-1185">Reference proteome</keyword>
<dbReference type="HOGENOM" id="CLU_1739206_0_0_11"/>
<evidence type="ECO:0000256" key="1">
    <source>
        <dbReference type="SAM" id="MobiDB-lite"/>
    </source>
</evidence>
<dbReference type="EMBL" id="AM420293">
    <property type="protein sequence ID" value="CAM04197.1"/>
    <property type="molecule type" value="Genomic_DNA"/>
</dbReference>